<reference evidence="1 2" key="1">
    <citation type="journal article" date="2007" name="J. Virol.">
        <title>Genome sequences of three koi herpesvirus isolates representing the expanding distribution of an emerging disease threatening koi and common carp worldwide.</title>
        <authorList>
            <person name="Aoki T."/>
            <person name="Hirono I."/>
            <person name="Kurokawa K."/>
            <person name="Fukuda H."/>
            <person name="Nahary R."/>
            <person name="Eldar A."/>
            <person name="Davison A.J."/>
            <person name="Waltzek T.B."/>
            <person name="Bercovier H."/>
            <person name="Hedrick R.P."/>
        </authorList>
    </citation>
    <scope>NUCLEOTIDE SEQUENCE [LARGE SCALE GENOMIC DNA]</scope>
    <source>
        <strain evidence="1">TUMST1</strain>
    </source>
</reference>
<proteinExistence type="predicted"/>
<dbReference type="EMBL" id="AP008984">
    <property type="protein sequence ID" value="BAF48851.1"/>
    <property type="molecule type" value="Genomic_DNA"/>
</dbReference>
<accession>A4FTE6</accession>
<evidence type="ECO:0000313" key="2">
    <source>
        <dbReference type="Proteomes" id="UP000169752"/>
    </source>
</evidence>
<organism evidence="1 2">
    <name type="scientific">Cyprinid herpesvirus 3</name>
    <name type="common">CyHV-3</name>
    <dbReference type="NCBI Taxonomy" id="180230"/>
    <lineage>
        <taxon>Viruses</taxon>
        <taxon>Duplodnaviria</taxon>
        <taxon>Heunggongvirae</taxon>
        <taxon>Peploviricota</taxon>
        <taxon>Herviviricetes</taxon>
        <taxon>Herpesvirales</taxon>
        <taxon>Alloherpesviridae</taxon>
        <taxon>Cyvirus</taxon>
        <taxon>Cyvirus cyprinidallo3</taxon>
    </lineage>
</organism>
<dbReference type="Proteomes" id="UP000169752">
    <property type="component" value="Segment"/>
</dbReference>
<name>A4FTE6_CYHV3</name>
<evidence type="ECO:0000313" key="1">
    <source>
        <dbReference type="EMBL" id="BAF48851.1"/>
    </source>
</evidence>
<gene>
    <name evidence="1" type="ORF">KHVJ047</name>
</gene>
<protein>
    <submittedName>
        <fullName evidence="1">Uncharacterized protein</fullName>
    </submittedName>
</protein>
<sequence length="104" mass="11324">MSNVLLQLLTLLTLFTTFAQAFGGEGDPTVLWYRRVSYFIGLIAGLTLGAIFTIYLASKQGTWLWVKIVFGLGLTVFYKSASGYVPCSQTPTTSGVPEPTHTIV</sequence>